<accession>A0AAE0H7T0</accession>
<keyword evidence="2" id="KW-0677">Repeat</keyword>
<proteinExistence type="predicted"/>
<dbReference type="PANTHER" id="PTHR48051:SF1">
    <property type="entry name" value="RAS SUPPRESSOR PROTEIN 1"/>
    <property type="match status" value="1"/>
</dbReference>
<dbReference type="SUPFAM" id="SSF52058">
    <property type="entry name" value="L domain-like"/>
    <property type="match status" value="1"/>
</dbReference>
<evidence type="ECO:0000313" key="5">
    <source>
        <dbReference type="Proteomes" id="UP001278766"/>
    </source>
</evidence>
<comment type="caution">
    <text evidence="4">The sequence shown here is derived from an EMBL/GenBank/DDBJ whole genome shotgun (WGS) entry which is preliminary data.</text>
</comment>
<dbReference type="InterPro" id="IPR011009">
    <property type="entry name" value="Kinase-like_dom_sf"/>
</dbReference>
<dbReference type="InterPro" id="IPR032675">
    <property type="entry name" value="LRR_dom_sf"/>
</dbReference>
<dbReference type="EMBL" id="JAUEPN010000009">
    <property type="protein sequence ID" value="KAK3291505.1"/>
    <property type="molecule type" value="Genomic_DNA"/>
</dbReference>
<sequence>MHDLETLQSGGYRNAGLTHLKLSCPLASFPEGILQLGDTLEQLDLSGTGLSSLPANLGTGLPKLKAIFLSNCSFKVFPRELASCPALESVAFRNNGMEEIPEDAFPPPLRCLVLTGNRITTLPSSIGHCGHLQECMVASNQLRDLPDALASCKKLTLLRLSSNRLSALPSWLFTLPELAFLSFGSNPCSSPTTNGLHAPRGLASIAWSDLEVQQPLGAHTSQGLWNRSPHYAEEVAIKLFRSSAGTEEEDDDDGSAADEMAAYLAAGAHESLVTILGRIHGHPDEDTPSYQGGIVTQLIPEEYTPLNTYHTTTTTNNQEPPLPSPSSSPPPPAPQPATPSQQTTTTTTTPPSIDPPTALAMLTGLAHCLAHLHARGMAHGSLQPRHILASAADKHALLTGFRGATVYGHGSEQGSGGKGVEKVEVLAFGRVMEFVLGVARDGAGDEGEGEGDDEKRREREEVERGLGELCGRCVAADGAARPGFAEVVEVLEGLMGWRGMMRIPDVEPR</sequence>
<dbReference type="InterPro" id="IPR003591">
    <property type="entry name" value="Leu-rich_rpt_typical-subtyp"/>
</dbReference>
<evidence type="ECO:0000256" key="2">
    <source>
        <dbReference type="ARBA" id="ARBA00022737"/>
    </source>
</evidence>
<reference evidence="4" key="2">
    <citation type="submission" date="2023-06" db="EMBL/GenBank/DDBJ databases">
        <authorList>
            <consortium name="Lawrence Berkeley National Laboratory"/>
            <person name="Haridas S."/>
            <person name="Hensen N."/>
            <person name="Bonometti L."/>
            <person name="Westerberg I."/>
            <person name="Brannstrom I.O."/>
            <person name="Guillou S."/>
            <person name="Cros-Aarteil S."/>
            <person name="Calhoun S."/>
            <person name="Kuo A."/>
            <person name="Mondo S."/>
            <person name="Pangilinan J."/>
            <person name="Riley R."/>
            <person name="Labutti K."/>
            <person name="Andreopoulos B."/>
            <person name="Lipzen A."/>
            <person name="Chen C."/>
            <person name="Yanf M."/>
            <person name="Daum C."/>
            <person name="Ng V."/>
            <person name="Clum A."/>
            <person name="Steindorff A."/>
            <person name="Ohm R."/>
            <person name="Martin F."/>
            <person name="Silar P."/>
            <person name="Natvig D."/>
            <person name="Lalanne C."/>
            <person name="Gautier V."/>
            <person name="Ament-Velasquez S.L."/>
            <person name="Kruys A."/>
            <person name="Hutchinson M.I."/>
            <person name="Powell A.J."/>
            <person name="Barry K."/>
            <person name="Miller A.N."/>
            <person name="Grigoriev I.V."/>
            <person name="Debuchy R."/>
            <person name="Gladieux P."/>
            <person name="Thoren M.H."/>
            <person name="Johannesson H."/>
        </authorList>
    </citation>
    <scope>NUCLEOTIDE SEQUENCE</scope>
    <source>
        <strain evidence="4">CBS 168.71</strain>
    </source>
</reference>
<evidence type="ECO:0000256" key="1">
    <source>
        <dbReference type="ARBA" id="ARBA00022614"/>
    </source>
</evidence>
<dbReference type="AlphaFoldDB" id="A0AAE0H7T0"/>
<dbReference type="GeneID" id="87842400"/>
<dbReference type="SUPFAM" id="SSF56112">
    <property type="entry name" value="Protein kinase-like (PK-like)"/>
    <property type="match status" value="1"/>
</dbReference>
<dbReference type="Gene3D" id="1.10.510.10">
    <property type="entry name" value="Transferase(Phosphotransferase) domain 1"/>
    <property type="match status" value="1"/>
</dbReference>
<dbReference type="PANTHER" id="PTHR48051">
    <property type="match status" value="1"/>
</dbReference>
<evidence type="ECO:0008006" key="6">
    <source>
        <dbReference type="Google" id="ProtNLM"/>
    </source>
</evidence>
<organism evidence="4 5">
    <name type="scientific">Chaetomium fimeti</name>
    <dbReference type="NCBI Taxonomy" id="1854472"/>
    <lineage>
        <taxon>Eukaryota</taxon>
        <taxon>Fungi</taxon>
        <taxon>Dikarya</taxon>
        <taxon>Ascomycota</taxon>
        <taxon>Pezizomycotina</taxon>
        <taxon>Sordariomycetes</taxon>
        <taxon>Sordariomycetidae</taxon>
        <taxon>Sordariales</taxon>
        <taxon>Chaetomiaceae</taxon>
        <taxon>Chaetomium</taxon>
    </lineage>
</organism>
<dbReference type="SMART" id="SM00369">
    <property type="entry name" value="LRR_TYP"/>
    <property type="match status" value="5"/>
</dbReference>
<protein>
    <recommendedName>
        <fullName evidence="6">Protein kinase domain-containing protein</fullName>
    </recommendedName>
</protein>
<dbReference type="InterPro" id="IPR050216">
    <property type="entry name" value="LRR_domain-containing"/>
</dbReference>
<keyword evidence="1" id="KW-0433">Leucine-rich repeat</keyword>
<feature type="region of interest" description="Disordered" evidence="3">
    <location>
        <begin position="307"/>
        <end position="358"/>
    </location>
</feature>
<dbReference type="GO" id="GO:0005737">
    <property type="term" value="C:cytoplasm"/>
    <property type="evidence" value="ECO:0007669"/>
    <property type="project" value="TreeGrafter"/>
</dbReference>
<dbReference type="RefSeq" id="XP_062655019.1">
    <property type="nucleotide sequence ID" value="XM_062805452.1"/>
</dbReference>
<evidence type="ECO:0000313" key="4">
    <source>
        <dbReference type="EMBL" id="KAK3291505.1"/>
    </source>
</evidence>
<dbReference type="Proteomes" id="UP001278766">
    <property type="component" value="Unassembled WGS sequence"/>
</dbReference>
<feature type="compositionally biased region" description="Pro residues" evidence="3">
    <location>
        <begin position="320"/>
        <end position="337"/>
    </location>
</feature>
<dbReference type="Gene3D" id="3.80.10.10">
    <property type="entry name" value="Ribonuclease Inhibitor"/>
    <property type="match status" value="1"/>
</dbReference>
<feature type="compositionally biased region" description="Low complexity" evidence="3">
    <location>
        <begin position="338"/>
        <end position="358"/>
    </location>
</feature>
<dbReference type="InterPro" id="IPR001611">
    <property type="entry name" value="Leu-rich_rpt"/>
</dbReference>
<keyword evidence="5" id="KW-1185">Reference proteome</keyword>
<dbReference type="Pfam" id="PF00560">
    <property type="entry name" value="LRR_1"/>
    <property type="match status" value="1"/>
</dbReference>
<name>A0AAE0H7T0_9PEZI</name>
<reference evidence="4" key="1">
    <citation type="journal article" date="2023" name="Mol. Phylogenet. Evol.">
        <title>Genome-scale phylogeny and comparative genomics of the fungal order Sordariales.</title>
        <authorList>
            <person name="Hensen N."/>
            <person name="Bonometti L."/>
            <person name="Westerberg I."/>
            <person name="Brannstrom I.O."/>
            <person name="Guillou S."/>
            <person name="Cros-Aarteil S."/>
            <person name="Calhoun S."/>
            <person name="Haridas S."/>
            <person name="Kuo A."/>
            <person name="Mondo S."/>
            <person name="Pangilinan J."/>
            <person name="Riley R."/>
            <person name="LaButti K."/>
            <person name="Andreopoulos B."/>
            <person name="Lipzen A."/>
            <person name="Chen C."/>
            <person name="Yan M."/>
            <person name="Daum C."/>
            <person name="Ng V."/>
            <person name="Clum A."/>
            <person name="Steindorff A."/>
            <person name="Ohm R.A."/>
            <person name="Martin F."/>
            <person name="Silar P."/>
            <person name="Natvig D.O."/>
            <person name="Lalanne C."/>
            <person name="Gautier V."/>
            <person name="Ament-Velasquez S.L."/>
            <person name="Kruys A."/>
            <person name="Hutchinson M.I."/>
            <person name="Powell A.J."/>
            <person name="Barry K."/>
            <person name="Miller A.N."/>
            <person name="Grigoriev I.V."/>
            <person name="Debuchy R."/>
            <person name="Gladieux P."/>
            <person name="Hiltunen Thoren M."/>
            <person name="Johannesson H."/>
        </authorList>
    </citation>
    <scope>NUCLEOTIDE SEQUENCE</scope>
    <source>
        <strain evidence="4">CBS 168.71</strain>
    </source>
</reference>
<evidence type="ECO:0000256" key="3">
    <source>
        <dbReference type="SAM" id="MobiDB-lite"/>
    </source>
</evidence>
<feature type="compositionally biased region" description="Low complexity" evidence="3">
    <location>
        <begin position="307"/>
        <end position="319"/>
    </location>
</feature>
<feature type="region of interest" description="Disordered" evidence="3">
    <location>
        <begin position="441"/>
        <end position="460"/>
    </location>
</feature>
<gene>
    <name evidence="4" type="ORF">B0H64DRAFT_420315</name>
</gene>